<dbReference type="AlphaFoldDB" id="A0A158IE54"/>
<dbReference type="InterPro" id="IPR009241">
    <property type="entry name" value="HigB-like"/>
</dbReference>
<evidence type="ECO:0000313" key="2">
    <source>
        <dbReference type="Proteomes" id="UP000054893"/>
    </source>
</evidence>
<evidence type="ECO:0000313" key="1">
    <source>
        <dbReference type="EMBL" id="SAL54858.1"/>
    </source>
</evidence>
<accession>A0A158IE54</accession>
<dbReference type="NCBIfam" id="TIGR02683">
    <property type="entry name" value="upstrm_HI1419"/>
    <property type="match status" value="1"/>
</dbReference>
<dbReference type="PANTHER" id="PTHR41791:SF1">
    <property type="entry name" value="SSL7039 PROTEIN"/>
    <property type="match status" value="1"/>
</dbReference>
<dbReference type="RefSeq" id="WP_060858995.1">
    <property type="nucleotide sequence ID" value="NZ_FCOC02000036.1"/>
</dbReference>
<dbReference type="EMBL" id="FCOC02000036">
    <property type="protein sequence ID" value="SAL54858.1"/>
    <property type="molecule type" value="Genomic_DNA"/>
</dbReference>
<proteinExistence type="predicted"/>
<dbReference type="PIRSF" id="PIRSF028744">
    <property type="entry name" value="Addict_mod_HI1419"/>
    <property type="match status" value="1"/>
</dbReference>
<protein>
    <submittedName>
        <fullName evidence="1">Addiction module protein</fullName>
    </submittedName>
</protein>
<dbReference type="OrthoDB" id="9800258at2"/>
<organism evidence="1 2">
    <name type="scientific">Caballeronia sordidicola</name>
    <name type="common">Burkholderia sordidicola</name>
    <dbReference type="NCBI Taxonomy" id="196367"/>
    <lineage>
        <taxon>Bacteria</taxon>
        <taxon>Pseudomonadati</taxon>
        <taxon>Pseudomonadota</taxon>
        <taxon>Betaproteobacteria</taxon>
        <taxon>Burkholderiales</taxon>
        <taxon>Burkholderiaceae</taxon>
        <taxon>Caballeronia</taxon>
    </lineage>
</organism>
<reference evidence="1 2" key="1">
    <citation type="submission" date="2016-01" db="EMBL/GenBank/DDBJ databases">
        <authorList>
            <person name="Oliw E.H."/>
        </authorList>
    </citation>
    <scope>NUCLEOTIDE SEQUENCE [LARGE SCALE GENOMIC DNA]</scope>
    <source>
        <strain evidence="1">LMG 22029</strain>
    </source>
</reference>
<name>A0A158IE54_CABSO</name>
<dbReference type="Proteomes" id="UP000054893">
    <property type="component" value="Unassembled WGS sequence"/>
</dbReference>
<gene>
    <name evidence="1" type="ORF">AWB64_06046</name>
</gene>
<dbReference type="Pfam" id="PF05973">
    <property type="entry name" value="Gp49"/>
    <property type="match status" value="1"/>
</dbReference>
<sequence length="99" mass="11120">MLNIRTTEVFDQWFSRLRDLRGRIRVQARIDRLATGNPGDHKSVGSGINELRINEGPGYRVYYTQRGSILVVLLCGGDKSTQQADIERAKTLAANLDTD</sequence>
<dbReference type="InterPro" id="IPR014056">
    <property type="entry name" value="TypeIITA-like_toxin_pred"/>
</dbReference>
<dbReference type="PANTHER" id="PTHR41791">
    <property type="entry name" value="SSL7039 PROTEIN"/>
    <property type="match status" value="1"/>
</dbReference>